<evidence type="ECO:0000313" key="2">
    <source>
        <dbReference type="EMBL" id="GFU52333.1"/>
    </source>
</evidence>
<keyword evidence="1" id="KW-0812">Transmembrane</keyword>
<comment type="caution">
    <text evidence="2">The sequence shown here is derived from an EMBL/GenBank/DDBJ whole genome shotgun (WGS) entry which is preliminary data.</text>
</comment>
<gene>
    <name evidence="2" type="ORF">NPIL_635121</name>
</gene>
<name>A0A8X6QXV5_NEPPI</name>
<feature type="transmembrane region" description="Helical" evidence="1">
    <location>
        <begin position="166"/>
        <end position="199"/>
    </location>
</feature>
<dbReference type="Proteomes" id="UP000887013">
    <property type="component" value="Unassembled WGS sequence"/>
</dbReference>
<accession>A0A8X6QXV5</accession>
<keyword evidence="1" id="KW-0472">Membrane</keyword>
<proteinExistence type="predicted"/>
<protein>
    <submittedName>
        <fullName evidence="2">Uncharacterized protein</fullName>
    </submittedName>
</protein>
<dbReference type="AlphaFoldDB" id="A0A8X6QXV5"/>
<organism evidence="2 3">
    <name type="scientific">Nephila pilipes</name>
    <name type="common">Giant wood spider</name>
    <name type="synonym">Nephila maculata</name>
    <dbReference type="NCBI Taxonomy" id="299642"/>
    <lineage>
        <taxon>Eukaryota</taxon>
        <taxon>Metazoa</taxon>
        <taxon>Ecdysozoa</taxon>
        <taxon>Arthropoda</taxon>
        <taxon>Chelicerata</taxon>
        <taxon>Arachnida</taxon>
        <taxon>Araneae</taxon>
        <taxon>Araneomorphae</taxon>
        <taxon>Entelegynae</taxon>
        <taxon>Araneoidea</taxon>
        <taxon>Nephilidae</taxon>
        <taxon>Nephila</taxon>
    </lineage>
</organism>
<dbReference type="EMBL" id="BMAW01038496">
    <property type="protein sequence ID" value="GFU52333.1"/>
    <property type="molecule type" value="Genomic_DNA"/>
</dbReference>
<keyword evidence="1" id="KW-1133">Transmembrane helix</keyword>
<feature type="transmembrane region" description="Helical" evidence="1">
    <location>
        <begin position="42"/>
        <end position="60"/>
    </location>
</feature>
<keyword evidence="3" id="KW-1185">Reference proteome</keyword>
<sequence length="230" mass="25533">MQLKTLHRISIKCSLHSQLYPVSFHYSESVPPVETSNVTMKFMLIFLFAMLAIASVSAALDHSPCYSERLFACSGEGDDEYAASLIARADVGSTKAAANPEARLFRNVQNAEVSGLSSEEPDSIKQDGLKRGRNIVKVHRNIRNGYNSALSIYDITFLGRKGLCRWLAAVCWLATGTGCIAAAFAFALRYATAVAAVRLPRQKRRPLRTPKPRLKIHIHIYVQRHVCNII</sequence>
<reference evidence="2" key="1">
    <citation type="submission" date="2020-08" db="EMBL/GenBank/DDBJ databases">
        <title>Multicomponent nature underlies the extraordinary mechanical properties of spider dragline silk.</title>
        <authorList>
            <person name="Kono N."/>
            <person name="Nakamura H."/>
            <person name="Mori M."/>
            <person name="Yoshida Y."/>
            <person name="Ohtoshi R."/>
            <person name="Malay A.D."/>
            <person name="Moran D.A.P."/>
            <person name="Tomita M."/>
            <person name="Numata K."/>
            <person name="Arakawa K."/>
        </authorList>
    </citation>
    <scope>NUCLEOTIDE SEQUENCE</scope>
</reference>
<evidence type="ECO:0000256" key="1">
    <source>
        <dbReference type="SAM" id="Phobius"/>
    </source>
</evidence>
<evidence type="ECO:0000313" key="3">
    <source>
        <dbReference type="Proteomes" id="UP000887013"/>
    </source>
</evidence>